<evidence type="ECO:0000313" key="4">
    <source>
        <dbReference type="Proteomes" id="UP001642483"/>
    </source>
</evidence>
<organism evidence="3 4">
    <name type="scientific">Clavelina lepadiformis</name>
    <name type="common">Light-bulb sea squirt</name>
    <name type="synonym">Ascidia lepadiformis</name>
    <dbReference type="NCBI Taxonomy" id="159417"/>
    <lineage>
        <taxon>Eukaryota</taxon>
        <taxon>Metazoa</taxon>
        <taxon>Chordata</taxon>
        <taxon>Tunicata</taxon>
        <taxon>Ascidiacea</taxon>
        <taxon>Aplousobranchia</taxon>
        <taxon>Clavelinidae</taxon>
        <taxon>Clavelina</taxon>
    </lineage>
</organism>
<dbReference type="PANTHER" id="PTHR24024:SF18">
    <property type="entry name" value="SHORT-CHAIN COLLAGEN C4-LIKE"/>
    <property type="match status" value="1"/>
</dbReference>
<feature type="transmembrane region" description="Helical" evidence="2">
    <location>
        <begin position="32"/>
        <end position="50"/>
    </location>
</feature>
<dbReference type="EMBL" id="CAWYQH010000097">
    <property type="protein sequence ID" value="CAK8683738.1"/>
    <property type="molecule type" value="Genomic_DNA"/>
</dbReference>
<evidence type="ECO:0008006" key="5">
    <source>
        <dbReference type="Google" id="ProtNLM"/>
    </source>
</evidence>
<keyword evidence="2" id="KW-1133">Transmembrane helix</keyword>
<sequence length="302" mass="34113">MKIEDLNERDYNHYLWKTPSPRRNCTIYTMKTVLLCGLAAVLCVSSYYFGSEANNYRVESLEKQLEYVKSVLSVDTEREKRNILEISQDEILHDIVKRNSDKEPLTPSGLGGVTYVRWGRRNCPDNTQTKLVYEGVAAGTHYTHYGGGSQLLCLDHNITYREGTYVNGNQGSSYIYGVEYRDGAWADGLFDLSLIEERNFRNHDVPCAICIGYGRVNQLMIPGRDSCPETWTKEYTGYIMASAHGHKHSTEYLCVDDRPQVVPGSGGDQGGELLYLVETQCPSLQCEPFVLGREIKCVVCTI</sequence>
<dbReference type="InterPro" id="IPR051077">
    <property type="entry name" value="Ca-dependent_lectin"/>
</dbReference>
<keyword evidence="2" id="KW-0812">Transmembrane</keyword>
<keyword evidence="1" id="KW-0430">Lectin</keyword>
<gene>
    <name evidence="3" type="ORF">CVLEPA_LOCUS14777</name>
</gene>
<name>A0ABP0FVW3_CLALP</name>
<evidence type="ECO:0000256" key="1">
    <source>
        <dbReference type="ARBA" id="ARBA00022734"/>
    </source>
</evidence>
<evidence type="ECO:0000313" key="3">
    <source>
        <dbReference type="EMBL" id="CAK8683738.1"/>
    </source>
</evidence>
<proteinExistence type="predicted"/>
<keyword evidence="2" id="KW-0472">Membrane</keyword>
<evidence type="ECO:0000256" key="2">
    <source>
        <dbReference type="SAM" id="Phobius"/>
    </source>
</evidence>
<dbReference type="PANTHER" id="PTHR24024">
    <property type="entry name" value="PULMONARY SURFACTANT-ASSOCIATED PROTEIN A"/>
    <property type="match status" value="1"/>
</dbReference>
<reference evidence="3 4" key="1">
    <citation type="submission" date="2024-02" db="EMBL/GenBank/DDBJ databases">
        <authorList>
            <person name="Daric V."/>
            <person name="Darras S."/>
        </authorList>
    </citation>
    <scope>NUCLEOTIDE SEQUENCE [LARGE SCALE GENOMIC DNA]</scope>
</reference>
<dbReference type="Proteomes" id="UP001642483">
    <property type="component" value="Unassembled WGS sequence"/>
</dbReference>
<protein>
    <recommendedName>
        <fullName evidence="5">Short-chain collagen C4-like</fullName>
    </recommendedName>
</protein>
<accession>A0ABP0FVW3</accession>
<comment type="caution">
    <text evidence="3">The sequence shown here is derived from an EMBL/GenBank/DDBJ whole genome shotgun (WGS) entry which is preliminary data.</text>
</comment>
<keyword evidence="4" id="KW-1185">Reference proteome</keyword>